<protein>
    <submittedName>
        <fullName evidence="2">Uncharacterized protein</fullName>
    </submittedName>
</protein>
<accession>A0ABM8RJE4</accession>
<dbReference type="EMBL" id="CAJNBJ010000016">
    <property type="protein sequence ID" value="CAE6756168.1"/>
    <property type="molecule type" value="Genomic_DNA"/>
</dbReference>
<feature type="region of interest" description="Disordered" evidence="1">
    <location>
        <begin position="1"/>
        <end position="29"/>
    </location>
</feature>
<feature type="compositionally biased region" description="Basic and acidic residues" evidence="1">
    <location>
        <begin position="7"/>
        <end position="22"/>
    </location>
</feature>
<name>A0ABM8RJE4_9BACT</name>
<evidence type="ECO:0000256" key="1">
    <source>
        <dbReference type="SAM" id="MobiDB-lite"/>
    </source>
</evidence>
<feature type="compositionally biased region" description="Polar residues" evidence="1">
    <location>
        <begin position="53"/>
        <end position="64"/>
    </location>
</feature>
<reference evidence="2 3" key="1">
    <citation type="submission" date="2021-02" db="EMBL/GenBank/DDBJ databases">
        <authorList>
            <person name="Han P."/>
        </authorList>
    </citation>
    <scope>NUCLEOTIDE SEQUENCE [LARGE SCALE GENOMIC DNA]</scope>
    <source>
        <strain evidence="2">Candidatus Nitrospira sp. ZN2</strain>
    </source>
</reference>
<organism evidence="2 3">
    <name type="scientific">Nitrospira defluvii</name>
    <dbReference type="NCBI Taxonomy" id="330214"/>
    <lineage>
        <taxon>Bacteria</taxon>
        <taxon>Pseudomonadati</taxon>
        <taxon>Nitrospirota</taxon>
        <taxon>Nitrospiria</taxon>
        <taxon>Nitrospirales</taxon>
        <taxon>Nitrospiraceae</taxon>
        <taxon>Nitrospira</taxon>
    </lineage>
</organism>
<sequence>MVTITDEAPKRADLLRRPRESAARPTLVTGGRLGPAIRLVSTAGGGGIWVRPRQSSNSRRSMTP</sequence>
<comment type="caution">
    <text evidence="2">The sequence shown here is derived from an EMBL/GenBank/DDBJ whole genome shotgun (WGS) entry which is preliminary data.</text>
</comment>
<proteinExistence type="predicted"/>
<dbReference type="Proteomes" id="UP000675880">
    <property type="component" value="Unassembled WGS sequence"/>
</dbReference>
<feature type="region of interest" description="Disordered" evidence="1">
    <location>
        <begin position="44"/>
        <end position="64"/>
    </location>
</feature>
<evidence type="ECO:0000313" key="2">
    <source>
        <dbReference type="EMBL" id="CAE6756168.1"/>
    </source>
</evidence>
<gene>
    <name evidence="2" type="ORF">NSPZN2_30415</name>
</gene>
<keyword evidence="3" id="KW-1185">Reference proteome</keyword>
<evidence type="ECO:0000313" key="3">
    <source>
        <dbReference type="Proteomes" id="UP000675880"/>
    </source>
</evidence>